<evidence type="ECO:0000313" key="2">
    <source>
        <dbReference type="EMBL" id="KAF3508080.1"/>
    </source>
</evidence>
<dbReference type="CDD" id="cd06222">
    <property type="entry name" value="RNase_H_like"/>
    <property type="match status" value="1"/>
</dbReference>
<dbReference type="InterPro" id="IPR044730">
    <property type="entry name" value="RNase_H-like_dom_plant"/>
</dbReference>
<accession>A0A8S9NZ94</accession>
<dbReference type="InterPro" id="IPR002156">
    <property type="entry name" value="RNaseH_domain"/>
</dbReference>
<organism evidence="2 3">
    <name type="scientific">Brassica cretica</name>
    <name type="common">Mustard</name>
    <dbReference type="NCBI Taxonomy" id="69181"/>
    <lineage>
        <taxon>Eukaryota</taxon>
        <taxon>Viridiplantae</taxon>
        <taxon>Streptophyta</taxon>
        <taxon>Embryophyta</taxon>
        <taxon>Tracheophyta</taxon>
        <taxon>Spermatophyta</taxon>
        <taxon>Magnoliopsida</taxon>
        <taxon>eudicotyledons</taxon>
        <taxon>Gunneridae</taxon>
        <taxon>Pentapetalae</taxon>
        <taxon>rosids</taxon>
        <taxon>malvids</taxon>
        <taxon>Brassicales</taxon>
        <taxon>Brassicaceae</taxon>
        <taxon>Brassiceae</taxon>
        <taxon>Brassica</taxon>
    </lineage>
</organism>
<reference evidence="2" key="1">
    <citation type="submission" date="2019-12" db="EMBL/GenBank/DDBJ databases">
        <title>Genome sequencing and annotation of Brassica cretica.</title>
        <authorList>
            <person name="Studholme D.J."/>
            <person name="Sarris P."/>
        </authorList>
    </citation>
    <scope>NUCLEOTIDE SEQUENCE</scope>
    <source>
        <strain evidence="2">PFS-109/04</strain>
        <tissue evidence="2">Leaf</tissue>
    </source>
</reference>
<evidence type="ECO:0000259" key="1">
    <source>
        <dbReference type="Pfam" id="PF13456"/>
    </source>
</evidence>
<dbReference type="InterPro" id="IPR012337">
    <property type="entry name" value="RNaseH-like_sf"/>
</dbReference>
<dbReference type="GO" id="GO:0004523">
    <property type="term" value="F:RNA-DNA hybrid ribonuclease activity"/>
    <property type="evidence" value="ECO:0007669"/>
    <property type="project" value="InterPro"/>
</dbReference>
<dbReference type="AlphaFoldDB" id="A0A8S9NZ94"/>
<dbReference type="Pfam" id="PF13456">
    <property type="entry name" value="RVT_3"/>
    <property type="match status" value="1"/>
</dbReference>
<dbReference type="PANTHER" id="PTHR34146">
    <property type="entry name" value="POLYNUCLEOTIDYL TRANSFERASE, RIBONUCLEASE H-LIKE SUPERFAMILY PROTEIN-RELATED"/>
    <property type="match status" value="1"/>
</dbReference>
<dbReference type="SUPFAM" id="SSF53098">
    <property type="entry name" value="Ribonuclease H-like"/>
    <property type="match status" value="1"/>
</dbReference>
<gene>
    <name evidence="2" type="ORF">F2Q69_00007390</name>
</gene>
<dbReference type="InterPro" id="IPR036397">
    <property type="entry name" value="RNaseH_sf"/>
</dbReference>
<proteinExistence type="predicted"/>
<feature type="domain" description="RNase H type-1" evidence="1">
    <location>
        <begin position="56"/>
        <end position="174"/>
    </location>
</feature>
<dbReference type="EMBL" id="QGKX02001521">
    <property type="protein sequence ID" value="KAF3508080.1"/>
    <property type="molecule type" value="Genomic_DNA"/>
</dbReference>
<dbReference type="PANTHER" id="PTHR34146:SF3">
    <property type="entry name" value="POLYNUCLEOTIDYL TRANSFERASE, RIBONUCLEASE H-LIKE SUPERFAMILY PROTEIN"/>
    <property type="match status" value="1"/>
</dbReference>
<comment type="caution">
    <text evidence="2">The sequence shown here is derived from an EMBL/GenBank/DDBJ whole genome shotgun (WGS) entry which is preliminary data.</text>
</comment>
<sequence length="203" mass="23003">MVFELKEISPTKILQSATSEAASWRLANVISTVMDENEGHQPLAHHSIPQRPCCRFDASWKDNNLRYGGGFVIDNKDGNTIFGSFASNRVLSPLHTEFNALLWPMRSSLVLGYISMAFVSDCLQLVKLIEEEEEWPSLMAEFDDFIELRSKFICCSISFVPRSQNFRADRLAKGARSRGLCFPHVNSEVPTWIVLDTAWLESL</sequence>
<dbReference type="GO" id="GO:0003676">
    <property type="term" value="F:nucleic acid binding"/>
    <property type="evidence" value="ECO:0007669"/>
    <property type="project" value="InterPro"/>
</dbReference>
<protein>
    <recommendedName>
        <fullName evidence="1">RNase H type-1 domain-containing protein</fullName>
    </recommendedName>
</protein>
<dbReference type="Proteomes" id="UP000712600">
    <property type="component" value="Unassembled WGS sequence"/>
</dbReference>
<evidence type="ECO:0000313" key="3">
    <source>
        <dbReference type="Proteomes" id="UP000712600"/>
    </source>
</evidence>
<dbReference type="Gene3D" id="3.30.420.10">
    <property type="entry name" value="Ribonuclease H-like superfamily/Ribonuclease H"/>
    <property type="match status" value="1"/>
</dbReference>
<name>A0A8S9NZ94_BRACR</name>